<evidence type="ECO:0000256" key="1">
    <source>
        <dbReference type="SAM" id="MobiDB-lite"/>
    </source>
</evidence>
<proteinExistence type="predicted"/>
<protein>
    <submittedName>
        <fullName evidence="2">Uncharacterized protein</fullName>
    </submittedName>
</protein>
<sequence>MTHPTRTQSTSSLSALFTSEVPSYPTSTLPSPLFYNSGDSEGEEGSDDELIYPHEYGDSDDSQYDTEDGDIAVLYGSTIDLGLTYPAGINPLGGEDPGCLNFTNFDDVPVGLRKAWVEQWGVGGGDDDNDEDDVENHKIETATVGRVFRANSVTLVDVDEQQVNV</sequence>
<accession>A0A7C8NHI2</accession>
<gene>
    <name evidence="2" type="ORF">TWF102_009157</name>
</gene>
<evidence type="ECO:0000313" key="2">
    <source>
        <dbReference type="EMBL" id="KAF3109891.1"/>
    </source>
</evidence>
<organism evidence="2 3">
    <name type="scientific">Orbilia oligospora</name>
    <name type="common">Nematode-trapping fungus</name>
    <name type="synonym">Arthrobotrys oligospora</name>
    <dbReference type="NCBI Taxonomy" id="2813651"/>
    <lineage>
        <taxon>Eukaryota</taxon>
        <taxon>Fungi</taxon>
        <taxon>Dikarya</taxon>
        <taxon>Ascomycota</taxon>
        <taxon>Pezizomycotina</taxon>
        <taxon>Orbiliomycetes</taxon>
        <taxon>Orbiliales</taxon>
        <taxon>Orbiliaceae</taxon>
        <taxon>Orbilia</taxon>
    </lineage>
</organism>
<dbReference type="EMBL" id="WIQW01000006">
    <property type="protein sequence ID" value="KAF3109891.1"/>
    <property type="molecule type" value="Genomic_DNA"/>
</dbReference>
<feature type="region of interest" description="Disordered" evidence="1">
    <location>
        <begin position="21"/>
        <end position="66"/>
    </location>
</feature>
<dbReference type="AlphaFoldDB" id="A0A7C8NHI2"/>
<dbReference type="Proteomes" id="UP000475325">
    <property type="component" value="Unassembled WGS sequence"/>
</dbReference>
<feature type="compositionally biased region" description="Low complexity" evidence="1">
    <location>
        <begin position="22"/>
        <end position="39"/>
    </location>
</feature>
<comment type="caution">
    <text evidence="2">The sequence shown here is derived from an EMBL/GenBank/DDBJ whole genome shotgun (WGS) entry which is preliminary data.</text>
</comment>
<name>A0A7C8NHI2_ORBOL</name>
<feature type="compositionally biased region" description="Acidic residues" evidence="1">
    <location>
        <begin position="40"/>
        <end position="50"/>
    </location>
</feature>
<evidence type="ECO:0000313" key="3">
    <source>
        <dbReference type="Proteomes" id="UP000475325"/>
    </source>
</evidence>
<reference evidence="2 3" key="1">
    <citation type="submission" date="2019-06" db="EMBL/GenBank/DDBJ databases">
        <authorList>
            <person name="Palmer J.M."/>
        </authorList>
    </citation>
    <scope>NUCLEOTIDE SEQUENCE [LARGE SCALE GENOMIC DNA]</scope>
    <source>
        <strain evidence="2 3">TWF102</strain>
    </source>
</reference>